<evidence type="ECO:0000256" key="9">
    <source>
        <dbReference type="ARBA" id="ARBA00023180"/>
    </source>
</evidence>
<evidence type="ECO:0000256" key="12">
    <source>
        <dbReference type="SAM" id="SignalP"/>
    </source>
</evidence>
<dbReference type="GO" id="GO:0071222">
    <property type="term" value="P:cellular response to lipopolysaccharide"/>
    <property type="evidence" value="ECO:0007669"/>
    <property type="project" value="TreeGrafter"/>
</dbReference>
<dbReference type="PANTHER" id="PTHR25466">
    <property type="entry name" value="T-LYMPHOCYTE ACTIVATION ANTIGEN"/>
    <property type="match status" value="1"/>
</dbReference>
<dbReference type="GO" id="GO:0009897">
    <property type="term" value="C:external side of plasma membrane"/>
    <property type="evidence" value="ECO:0007669"/>
    <property type="project" value="TreeGrafter"/>
</dbReference>
<sequence>METYRTHIVMWTVLWLVEVFLCASAHLEPLQAIVGQNVLLQCPCKKRNERMDIKWQLEDHTTVLHHSGSHNTTNIGEGYQNRVSLFQNEDKDNCSLLLSGITVADNGMYKCFFQTEPLVYIHITLHVVASYSVCMYQVPDQASGGSGGGVGVYQCKAYRGYPKGQIHWKMGGHPLVNTSRRDETYLDNSTGLYSLTSNLTMDQSQGEKLQCMVENTDQASKLNSTCNEKPVYSRNNLLESPDKVAVAAGVSVSVVVMLVAGVLLVIFLLTRCHRRETSTQRDTEERSVTQQLNMYEDPVFVCGASSPSDTTISPQLMDDKMEGW</sequence>
<evidence type="ECO:0000256" key="4">
    <source>
        <dbReference type="ARBA" id="ARBA00022729"/>
    </source>
</evidence>
<dbReference type="GO" id="GO:0006955">
    <property type="term" value="P:immune response"/>
    <property type="evidence" value="ECO:0007669"/>
    <property type="project" value="TreeGrafter"/>
</dbReference>
<dbReference type="InterPro" id="IPR003598">
    <property type="entry name" value="Ig_sub2"/>
</dbReference>
<dbReference type="SMART" id="SM00409">
    <property type="entry name" value="IG"/>
    <property type="match status" value="1"/>
</dbReference>
<keyword evidence="2" id="KW-1003">Cell membrane</keyword>
<dbReference type="InterPro" id="IPR013106">
    <property type="entry name" value="Ig_V-set"/>
</dbReference>
<evidence type="ECO:0000313" key="14">
    <source>
        <dbReference type="Ensembl" id="ENSHHUP00000061712.1"/>
    </source>
</evidence>
<feature type="signal peptide" evidence="12">
    <location>
        <begin position="1"/>
        <end position="25"/>
    </location>
</feature>
<comment type="subcellular location">
    <subcellularLocation>
        <location evidence="1">Cell membrane</location>
        <topology evidence="1">Single-pass type I membrane protein</topology>
    </subcellularLocation>
</comment>
<dbReference type="InterPro" id="IPR007110">
    <property type="entry name" value="Ig-like_dom"/>
</dbReference>
<feature type="chain" id="PRO_5021346129" description="Ig-like domain-containing protein" evidence="12">
    <location>
        <begin position="26"/>
        <end position="324"/>
    </location>
</feature>
<dbReference type="Proteomes" id="UP000314982">
    <property type="component" value="Unassembled WGS sequence"/>
</dbReference>
<keyword evidence="4 12" id="KW-0732">Signal</keyword>
<proteinExistence type="predicted"/>
<dbReference type="SUPFAM" id="SSF48726">
    <property type="entry name" value="Immunoglobulin"/>
    <property type="match status" value="2"/>
</dbReference>
<evidence type="ECO:0000256" key="6">
    <source>
        <dbReference type="ARBA" id="ARBA00023136"/>
    </source>
</evidence>
<dbReference type="InterPro" id="IPR036179">
    <property type="entry name" value="Ig-like_dom_sf"/>
</dbReference>
<evidence type="ECO:0000256" key="8">
    <source>
        <dbReference type="ARBA" id="ARBA00023170"/>
    </source>
</evidence>
<dbReference type="InterPro" id="IPR003599">
    <property type="entry name" value="Ig_sub"/>
</dbReference>
<dbReference type="Pfam" id="PF08205">
    <property type="entry name" value="C2-set_2"/>
    <property type="match status" value="1"/>
</dbReference>
<reference evidence="15" key="1">
    <citation type="submission" date="2018-06" db="EMBL/GenBank/DDBJ databases">
        <title>Genome assembly of Danube salmon.</title>
        <authorList>
            <person name="Macqueen D.J."/>
            <person name="Gundappa M.K."/>
        </authorList>
    </citation>
    <scope>NUCLEOTIDE SEQUENCE [LARGE SCALE GENOMIC DNA]</scope>
</reference>
<dbReference type="SMART" id="SM00408">
    <property type="entry name" value="IGc2"/>
    <property type="match status" value="1"/>
</dbReference>
<keyword evidence="6 11" id="KW-0472">Membrane</keyword>
<evidence type="ECO:0000256" key="11">
    <source>
        <dbReference type="SAM" id="Phobius"/>
    </source>
</evidence>
<keyword evidence="10" id="KW-0393">Immunoglobulin domain</keyword>
<feature type="domain" description="Ig-like" evidence="13">
    <location>
        <begin position="117"/>
        <end position="223"/>
    </location>
</feature>
<dbReference type="GO" id="GO:0042102">
    <property type="term" value="P:positive regulation of T cell proliferation"/>
    <property type="evidence" value="ECO:0007669"/>
    <property type="project" value="TreeGrafter"/>
</dbReference>
<dbReference type="Ensembl" id="ENSHHUT00000063799.1">
    <property type="protein sequence ID" value="ENSHHUP00000061712.1"/>
    <property type="gene ID" value="ENSHHUG00000036545.1"/>
</dbReference>
<evidence type="ECO:0000313" key="15">
    <source>
        <dbReference type="Proteomes" id="UP000314982"/>
    </source>
</evidence>
<dbReference type="AlphaFoldDB" id="A0A4W5PE29"/>
<reference evidence="14" key="2">
    <citation type="submission" date="2025-08" db="UniProtKB">
        <authorList>
            <consortium name="Ensembl"/>
        </authorList>
    </citation>
    <scope>IDENTIFICATION</scope>
</reference>
<dbReference type="InterPro" id="IPR013783">
    <property type="entry name" value="Ig-like_fold"/>
</dbReference>
<dbReference type="GeneTree" id="ENSGT00940000154641"/>
<keyword evidence="7" id="KW-1015">Disulfide bond</keyword>
<keyword evidence="5 11" id="KW-1133">Transmembrane helix</keyword>
<evidence type="ECO:0000256" key="5">
    <source>
        <dbReference type="ARBA" id="ARBA00022989"/>
    </source>
</evidence>
<protein>
    <recommendedName>
        <fullName evidence="13">Ig-like domain-containing protein</fullName>
    </recommendedName>
</protein>
<name>A0A4W5PE29_9TELE</name>
<reference evidence="14" key="3">
    <citation type="submission" date="2025-09" db="UniProtKB">
        <authorList>
            <consortium name="Ensembl"/>
        </authorList>
    </citation>
    <scope>IDENTIFICATION</scope>
</reference>
<dbReference type="PROSITE" id="PS50835">
    <property type="entry name" value="IG_LIKE"/>
    <property type="match status" value="2"/>
</dbReference>
<keyword evidence="15" id="KW-1185">Reference proteome</keyword>
<evidence type="ECO:0000256" key="1">
    <source>
        <dbReference type="ARBA" id="ARBA00004251"/>
    </source>
</evidence>
<dbReference type="InterPro" id="IPR013162">
    <property type="entry name" value="CD80_C2-set"/>
</dbReference>
<dbReference type="GO" id="GO:0031295">
    <property type="term" value="P:T cell costimulation"/>
    <property type="evidence" value="ECO:0007669"/>
    <property type="project" value="TreeGrafter"/>
</dbReference>
<evidence type="ECO:0000256" key="2">
    <source>
        <dbReference type="ARBA" id="ARBA00022475"/>
    </source>
</evidence>
<feature type="transmembrane region" description="Helical" evidence="11">
    <location>
        <begin position="244"/>
        <end position="269"/>
    </location>
</feature>
<dbReference type="InterPro" id="IPR051713">
    <property type="entry name" value="T-cell_Activation_Regulation"/>
</dbReference>
<dbReference type="STRING" id="62062.ENSHHUP00000061712"/>
<feature type="domain" description="Ig-like" evidence="13">
    <location>
        <begin position="35"/>
        <end position="111"/>
    </location>
</feature>
<evidence type="ECO:0000256" key="10">
    <source>
        <dbReference type="ARBA" id="ARBA00023319"/>
    </source>
</evidence>
<organism evidence="14 15">
    <name type="scientific">Hucho hucho</name>
    <name type="common">huchen</name>
    <dbReference type="NCBI Taxonomy" id="62062"/>
    <lineage>
        <taxon>Eukaryota</taxon>
        <taxon>Metazoa</taxon>
        <taxon>Chordata</taxon>
        <taxon>Craniata</taxon>
        <taxon>Vertebrata</taxon>
        <taxon>Euteleostomi</taxon>
        <taxon>Actinopterygii</taxon>
        <taxon>Neopterygii</taxon>
        <taxon>Teleostei</taxon>
        <taxon>Protacanthopterygii</taxon>
        <taxon>Salmoniformes</taxon>
        <taxon>Salmonidae</taxon>
        <taxon>Salmoninae</taxon>
        <taxon>Hucho</taxon>
    </lineage>
</organism>
<accession>A0A4W5PE29</accession>
<dbReference type="PANTHER" id="PTHR25466:SF9">
    <property type="entry name" value="FIBRONECTIN TYPE-III DOMAIN-CONTAINING PROTEIN"/>
    <property type="match status" value="1"/>
</dbReference>
<evidence type="ECO:0000259" key="13">
    <source>
        <dbReference type="PROSITE" id="PS50835"/>
    </source>
</evidence>
<evidence type="ECO:0000256" key="7">
    <source>
        <dbReference type="ARBA" id="ARBA00023157"/>
    </source>
</evidence>
<keyword evidence="3 11" id="KW-0812">Transmembrane</keyword>
<keyword evidence="9" id="KW-0325">Glycoprotein</keyword>
<dbReference type="Pfam" id="PF07686">
    <property type="entry name" value="V-set"/>
    <property type="match status" value="1"/>
</dbReference>
<dbReference type="GO" id="GO:0042130">
    <property type="term" value="P:negative regulation of T cell proliferation"/>
    <property type="evidence" value="ECO:0007669"/>
    <property type="project" value="TreeGrafter"/>
</dbReference>
<keyword evidence="8" id="KW-0675">Receptor</keyword>
<evidence type="ECO:0000256" key="3">
    <source>
        <dbReference type="ARBA" id="ARBA00022692"/>
    </source>
</evidence>
<dbReference type="GO" id="GO:0007166">
    <property type="term" value="P:cell surface receptor signaling pathway"/>
    <property type="evidence" value="ECO:0007669"/>
    <property type="project" value="TreeGrafter"/>
</dbReference>
<dbReference type="Gene3D" id="2.60.40.10">
    <property type="entry name" value="Immunoglobulins"/>
    <property type="match status" value="2"/>
</dbReference>